<name>A0A6A6LVT9_HEVBR</name>
<dbReference type="EMBL" id="JAAGAX010000008">
    <property type="protein sequence ID" value="KAF2305094.1"/>
    <property type="molecule type" value="Genomic_DNA"/>
</dbReference>
<proteinExistence type="predicted"/>
<gene>
    <name evidence="3" type="ORF">GH714_001755</name>
</gene>
<sequence length="223" mass="24974">MLQRRLERELVLYGEAPSASDEGDEYNEDGEESKPIASVNGTTEYDNGDMKVTVTTSDISREDKEDHSGMMQTAVAMPRLIGDDKKHNLAFSKMKSFKKVPKHKLRSLYKSYDTMEEALHAFNHANNLPMNSYRGGDGMSLVASSGISTTLGNEEPCKQYLSTINMESKKSLMFGKEDPREESPSISNLQLRNMESKKLDYSAFFYGFVAGIILGVLFGCYLM</sequence>
<accession>A0A6A6LVT9</accession>
<reference evidence="3 4" key="1">
    <citation type="journal article" date="2020" name="Mol. Plant">
        <title>The Chromosome-Based Rubber Tree Genome Provides New Insights into Spurge Genome Evolution and Rubber Biosynthesis.</title>
        <authorList>
            <person name="Liu J."/>
            <person name="Shi C."/>
            <person name="Shi C.C."/>
            <person name="Li W."/>
            <person name="Zhang Q.J."/>
            <person name="Zhang Y."/>
            <person name="Li K."/>
            <person name="Lu H.F."/>
            <person name="Shi C."/>
            <person name="Zhu S.T."/>
            <person name="Xiao Z.Y."/>
            <person name="Nan H."/>
            <person name="Yue Y."/>
            <person name="Zhu X.G."/>
            <person name="Wu Y."/>
            <person name="Hong X.N."/>
            <person name="Fan G.Y."/>
            <person name="Tong Y."/>
            <person name="Zhang D."/>
            <person name="Mao C.L."/>
            <person name="Liu Y.L."/>
            <person name="Hao S.J."/>
            <person name="Liu W.Q."/>
            <person name="Lv M.Q."/>
            <person name="Zhang H.B."/>
            <person name="Liu Y."/>
            <person name="Hu-Tang G.R."/>
            <person name="Wang J.P."/>
            <person name="Wang J.H."/>
            <person name="Sun Y.H."/>
            <person name="Ni S.B."/>
            <person name="Chen W.B."/>
            <person name="Zhang X.C."/>
            <person name="Jiao Y.N."/>
            <person name="Eichler E.E."/>
            <person name="Li G.H."/>
            <person name="Liu X."/>
            <person name="Gao L.Z."/>
        </authorList>
    </citation>
    <scope>NUCLEOTIDE SEQUENCE [LARGE SCALE GENOMIC DNA]</scope>
    <source>
        <strain evidence="4">cv. GT1</strain>
        <tissue evidence="3">Leaf</tissue>
    </source>
</reference>
<dbReference type="Proteomes" id="UP000467840">
    <property type="component" value="Chromosome 9"/>
</dbReference>
<evidence type="ECO:0000256" key="1">
    <source>
        <dbReference type="SAM" id="MobiDB-lite"/>
    </source>
</evidence>
<feature type="compositionally biased region" description="Basic and acidic residues" evidence="1">
    <location>
        <begin position="1"/>
        <end position="10"/>
    </location>
</feature>
<keyword evidence="2" id="KW-0472">Membrane</keyword>
<feature type="region of interest" description="Disordered" evidence="1">
    <location>
        <begin position="1"/>
        <end position="51"/>
    </location>
</feature>
<keyword evidence="2" id="KW-1133">Transmembrane helix</keyword>
<keyword evidence="2" id="KW-0812">Transmembrane</keyword>
<comment type="caution">
    <text evidence="3">The sequence shown here is derived from an EMBL/GenBank/DDBJ whole genome shotgun (WGS) entry which is preliminary data.</text>
</comment>
<organism evidence="3 4">
    <name type="scientific">Hevea brasiliensis</name>
    <name type="common">Para rubber tree</name>
    <name type="synonym">Siphonia brasiliensis</name>
    <dbReference type="NCBI Taxonomy" id="3981"/>
    <lineage>
        <taxon>Eukaryota</taxon>
        <taxon>Viridiplantae</taxon>
        <taxon>Streptophyta</taxon>
        <taxon>Embryophyta</taxon>
        <taxon>Tracheophyta</taxon>
        <taxon>Spermatophyta</taxon>
        <taxon>Magnoliopsida</taxon>
        <taxon>eudicotyledons</taxon>
        <taxon>Gunneridae</taxon>
        <taxon>Pentapetalae</taxon>
        <taxon>rosids</taxon>
        <taxon>fabids</taxon>
        <taxon>Malpighiales</taxon>
        <taxon>Euphorbiaceae</taxon>
        <taxon>Crotonoideae</taxon>
        <taxon>Micrandreae</taxon>
        <taxon>Hevea</taxon>
    </lineage>
</organism>
<protein>
    <submittedName>
        <fullName evidence="3">Uncharacterized protein</fullName>
    </submittedName>
</protein>
<dbReference type="AlphaFoldDB" id="A0A6A6LVT9"/>
<evidence type="ECO:0000313" key="4">
    <source>
        <dbReference type="Proteomes" id="UP000467840"/>
    </source>
</evidence>
<keyword evidence="4" id="KW-1185">Reference proteome</keyword>
<feature type="compositionally biased region" description="Acidic residues" evidence="1">
    <location>
        <begin position="21"/>
        <end position="31"/>
    </location>
</feature>
<evidence type="ECO:0000256" key="2">
    <source>
        <dbReference type="SAM" id="Phobius"/>
    </source>
</evidence>
<evidence type="ECO:0000313" key="3">
    <source>
        <dbReference type="EMBL" id="KAF2305094.1"/>
    </source>
</evidence>
<feature type="transmembrane region" description="Helical" evidence="2">
    <location>
        <begin position="201"/>
        <end position="222"/>
    </location>
</feature>